<name>A0A6J7X029_9CAUD</name>
<dbReference type="GO" id="GO:0004518">
    <property type="term" value="F:nuclease activity"/>
    <property type="evidence" value="ECO:0007669"/>
    <property type="project" value="UniProtKB-KW"/>
</dbReference>
<sequence>MNEEQLQQQLVIFERNNYSIKNESLIFAVPNGGTRNVVEALNLKRTGLTAGVSDLILIVKNKIYFIELKSENGKQSTSQKDFEKKVNDFGFEYLIFNNLENYKQWRQLI</sequence>
<dbReference type="InterPro" id="IPR014883">
    <property type="entry name" value="VRR_NUC"/>
</dbReference>
<comment type="cofactor">
    <cofactor evidence="1">
        <name>Mg(2+)</name>
        <dbReference type="ChEBI" id="CHEBI:18420"/>
    </cofactor>
</comment>
<protein>
    <submittedName>
        <fullName evidence="5">VRR-NUC domain containing protein</fullName>
    </submittedName>
</protein>
<dbReference type="EMBL" id="LR798324">
    <property type="protein sequence ID" value="CAB5223763.1"/>
    <property type="molecule type" value="Genomic_DNA"/>
</dbReference>
<dbReference type="Gene3D" id="3.40.1350.10">
    <property type="match status" value="1"/>
</dbReference>
<gene>
    <name evidence="5" type="ORF">UFOVP388_24</name>
</gene>
<proteinExistence type="predicted"/>
<evidence type="ECO:0000256" key="3">
    <source>
        <dbReference type="ARBA" id="ARBA00022801"/>
    </source>
</evidence>
<evidence type="ECO:0000259" key="4">
    <source>
        <dbReference type="SMART" id="SM00990"/>
    </source>
</evidence>
<accession>A0A6J7X029</accession>
<dbReference type="GO" id="GO:0003676">
    <property type="term" value="F:nucleic acid binding"/>
    <property type="evidence" value="ECO:0007669"/>
    <property type="project" value="InterPro"/>
</dbReference>
<dbReference type="GO" id="GO:0016788">
    <property type="term" value="F:hydrolase activity, acting on ester bonds"/>
    <property type="evidence" value="ECO:0007669"/>
    <property type="project" value="InterPro"/>
</dbReference>
<evidence type="ECO:0000256" key="1">
    <source>
        <dbReference type="ARBA" id="ARBA00001946"/>
    </source>
</evidence>
<evidence type="ECO:0000313" key="5">
    <source>
        <dbReference type="EMBL" id="CAB5223763.1"/>
    </source>
</evidence>
<feature type="domain" description="VRR-NUC" evidence="4">
    <location>
        <begin position="1"/>
        <end position="100"/>
    </location>
</feature>
<dbReference type="SMART" id="SM00990">
    <property type="entry name" value="VRR_NUC"/>
    <property type="match status" value="1"/>
</dbReference>
<organism evidence="5">
    <name type="scientific">uncultured Caudovirales phage</name>
    <dbReference type="NCBI Taxonomy" id="2100421"/>
    <lineage>
        <taxon>Viruses</taxon>
        <taxon>Duplodnaviria</taxon>
        <taxon>Heunggongvirae</taxon>
        <taxon>Uroviricota</taxon>
        <taxon>Caudoviricetes</taxon>
        <taxon>Peduoviridae</taxon>
        <taxon>Maltschvirus</taxon>
        <taxon>Maltschvirus maltsch</taxon>
    </lineage>
</organism>
<reference evidence="5" key="1">
    <citation type="submission" date="2020-05" db="EMBL/GenBank/DDBJ databases">
        <authorList>
            <person name="Chiriac C."/>
            <person name="Salcher M."/>
            <person name="Ghai R."/>
            <person name="Kavagutti S V."/>
        </authorList>
    </citation>
    <scope>NUCLEOTIDE SEQUENCE</scope>
</reference>
<dbReference type="InterPro" id="IPR011856">
    <property type="entry name" value="tRNA_endonuc-like_dom_sf"/>
</dbReference>
<keyword evidence="2" id="KW-0540">Nuclease</keyword>
<keyword evidence="3" id="KW-0378">Hydrolase</keyword>
<evidence type="ECO:0000256" key="2">
    <source>
        <dbReference type="ARBA" id="ARBA00022722"/>
    </source>
</evidence>
<dbReference type="Pfam" id="PF08774">
    <property type="entry name" value="VRR_NUC"/>
    <property type="match status" value="1"/>
</dbReference>